<dbReference type="InterPro" id="IPR011055">
    <property type="entry name" value="Dup_hybrid_motif"/>
</dbReference>
<name>A0A5C0SGA2_CRATE</name>
<dbReference type="InterPro" id="IPR050570">
    <property type="entry name" value="Cell_wall_metabolism_enzyme"/>
</dbReference>
<evidence type="ECO:0000256" key="1">
    <source>
        <dbReference type="SAM" id="Phobius"/>
    </source>
</evidence>
<dbReference type="SUPFAM" id="SSF51261">
    <property type="entry name" value="Duplicated hybrid motif"/>
    <property type="match status" value="1"/>
</dbReference>
<reference evidence="3 4" key="1">
    <citation type="submission" date="2019-07" db="EMBL/GenBank/DDBJ databases">
        <title>Complete genome of Crassaminicella thermophila SY095.</title>
        <authorList>
            <person name="Li X."/>
        </authorList>
    </citation>
    <scope>NUCLEOTIDE SEQUENCE [LARGE SCALE GENOMIC DNA]</scope>
    <source>
        <strain evidence="3 4">SY095</strain>
    </source>
</reference>
<dbReference type="EMBL" id="CP042243">
    <property type="protein sequence ID" value="QEK13210.1"/>
    <property type="molecule type" value="Genomic_DNA"/>
</dbReference>
<dbReference type="GO" id="GO:0004222">
    <property type="term" value="F:metalloendopeptidase activity"/>
    <property type="evidence" value="ECO:0007669"/>
    <property type="project" value="TreeGrafter"/>
</dbReference>
<dbReference type="AlphaFoldDB" id="A0A5C0SGA2"/>
<keyword evidence="4" id="KW-1185">Reference proteome</keyword>
<dbReference type="Gene3D" id="2.70.70.10">
    <property type="entry name" value="Glucose Permease (Domain IIA)"/>
    <property type="match status" value="1"/>
</dbReference>
<feature type="domain" description="M23ase beta-sheet core" evidence="2">
    <location>
        <begin position="163"/>
        <end position="261"/>
    </location>
</feature>
<organism evidence="3 4">
    <name type="scientific">Crassaminicella thermophila</name>
    <dbReference type="NCBI Taxonomy" id="2599308"/>
    <lineage>
        <taxon>Bacteria</taxon>
        <taxon>Bacillati</taxon>
        <taxon>Bacillota</taxon>
        <taxon>Clostridia</taxon>
        <taxon>Eubacteriales</taxon>
        <taxon>Clostridiaceae</taxon>
        <taxon>Crassaminicella</taxon>
    </lineage>
</organism>
<dbReference type="CDD" id="cd12797">
    <property type="entry name" value="M23_peptidase"/>
    <property type="match status" value="1"/>
</dbReference>
<keyword evidence="1" id="KW-0812">Transmembrane</keyword>
<protein>
    <submittedName>
        <fullName evidence="3">M23 family metallopeptidase</fullName>
    </submittedName>
</protein>
<feature type="transmembrane region" description="Helical" evidence="1">
    <location>
        <begin position="26"/>
        <end position="45"/>
    </location>
</feature>
<proteinExistence type="predicted"/>
<evidence type="ECO:0000259" key="2">
    <source>
        <dbReference type="Pfam" id="PF01551"/>
    </source>
</evidence>
<keyword evidence="1" id="KW-0472">Membrane</keyword>
<evidence type="ECO:0000313" key="4">
    <source>
        <dbReference type="Proteomes" id="UP000324646"/>
    </source>
</evidence>
<gene>
    <name evidence="3" type="ORF">FQB35_13540</name>
</gene>
<keyword evidence="1" id="KW-1133">Transmembrane helix</keyword>
<dbReference type="PANTHER" id="PTHR21666:SF270">
    <property type="entry name" value="MUREIN HYDROLASE ACTIVATOR ENVC"/>
    <property type="match status" value="1"/>
</dbReference>
<dbReference type="KEGG" id="crs:FQB35_13540"/>
<dbReference type="PANTHER" id="PTHR21666">
    <property type="entry name" value="PEPTIDASE-RELATED"/>
    <property type="match status" value="1"/>
</dbReference>
<dbReference type="OrthoDB" id="9801106at2"/>
<evidence type="ECO:0000313" key="3">
    <source>
        <dbReference type="EMBL" id="QEK13210.1"/>
    </source>
</evidence>
<accession>A0A5C0SGA2</accession>
<dbReference type="InterPro" id="IPR016047">
    <property type="entry name" value="M23ase_b-sheet_dom"/>
</dbReference>
<dbReference type="Pfam" id="PF01551">
    <property type="entry name" value="Peptidase_M23"/>
    <property type="match status" value="1"/>
</dbReference>
<dbReference type="Proteomes" id="UP000324646">
    <property type="component" value="Chromosome"/>
</dbReference>
<sequence>MEVSYMGLKKWFSKENGIYKILDKEGFYIILFLCICIVATTAVWVSKINIDKLATEDISPPSLEDKNDMADDLDMTEYNPKKPTIVVEDIEEDETVTSISVAEQDKKKKEEILESKHKDKVEKIKTQQKSTKEEMKVPVVGKRGMDYAVDTLTYSKTLDQYTTHYGIDIIAKENTPVVAALGGEVIEVTRDSKLGITISLLHDEGMITKYANLSTDSMVKVGDRVEKGQIISGVGKTALFEILEEPHLHFEVLVDGKNVNPNNYLHMK</sequence>